<dbReference type="InterPro" id="IPR009097">
    <property type="entry name" value="Cyclic_Pdiesterase"/>
</dbReference>
<comment type="caution">
    <text evidence="4">The sequence shown here is derived from an EMBL/GenBank/DDBJ whole genome shotgun (WGS) entry which is preliminary data.</text>
</comment>
<dbReference type="EMBL" id="JABTTY010000001">
    <property type="protein sequence ID" value="MBE7524778.1"/>
    <property type="molecule type" value="Genomic_DNA"/>
</dbReference>
<evidence type="ECO:0000313" key="4">
    <source>
        <dbReference type="EMBL" id="MBE7524778.1"/>
    </source>
</evidence>
<proteinExistence type="inferred from homology"/>
<name>A0A928TS46_UNCKA</name>
<dbReference type="GO" id="GO:0008664">
    <property type="term" value="F:RNA 2',3'-cyclic 3'-phosphodiesterase activity"/>
    <property type="evidence" value="ECO:0007669"/>
    <property type="project" value="UniProtKB-EC"/>
</dbReference>
<sequence length="177" mass="19802">MRCFIAIPLADELRDLLSASLSSSDRPRSVRRIDDALWHLTVAFLGDIVEGSIPKIIKALSYIRDCPGTIALHSFETFPAHRRSLIVAAGSAEPAGDWNAFVQDIRNAVRPYAPGMDEKAWHAHITLCRANKNEMLPPWRKDFGPVTWKPGGFALIQSALSETGPIYRTLHEFPFKH</sequence>
<feature type="active site" description="Proton donor" evidence="2">
    <location>
        <position position="39"/>
    </location>
</feature>
<dbReference type="Gene3D" id="3.90.1140.10">
    <property type="entry name" value="Cyclic phosphodiesterase"/>
    <property type="match status" value="1"/>
</dbReference>
<dbReference type="AlphaFoldDB" id="A0A928TS46"/>
<comment type="catalytic activity">
    <reaction evidence="2">
        <text>a 3'-end 2',3'-cyclophospho-ribonucleotide-RNA + H2O = a 3'-end 2'-phospho-ribonucleotide-RNA + H(+)</text>
        <dbReference type="Rhea" id="RHEA:11828"/>
        <dbReference type="Rhea" id="RHEA-COMP:10464"/>
        <dbReference type="Rhea" id="RHEA-COMP:17353"/>
        <dbReference type="ChEBI" id="CHEBI:15377"/>
        <dbReference type="ChEBI" id="CHEBI:15378"/>
        <dbReference type="ChEBI" id="CHEBI:83064"/>
        <dbReference type="ChEBI" id="CHEBI:173113"/>
        <dbReference type="EC" id="3.1.4.58"/>
    </reaction>
</comment>
<gene>
    <name evidence="4" type="primary">thpR</name>
    <name evidence="4" type="ORF">HS096_00035</name>
</gene>
<dbReference type="PANTHER" id="PTHR35561">
    <property type="entry name" value="RNA 2',3'-CYCLIC PHOSPHODIESTERASE"/>
    <property type="match status" value="1"/>
</dbReference>
<dbReference type="PANTHER" id="PTHR35561:SF1">
    <property type="entry name" value="RNA 2',3'-CYCLIC PHOSPHODIESTERASE"/>
    <property type="match status" value="1"/>
</dbReference>
<organism evidence="4 5">
    <name type="scientific">candidate division WWE3 bacterium</name>
    <dbReference type="NCBI Taxonomy" id="2053526"/>
    <lineage>
        <taxon>Bacteria</taxon>
        <taxon>Katanobacteria</taxon>
    </lineage>
</organism>
<dbReference type="SUPFAM" id="SSF55144">
    <property type="entry name" value="LigT-like"/>
    <property type="match status" value="1"/>
</dbReference>
<feature type="short sequence motif" description="HXTX 2" evidence="2">
    <location>
        <begin position="124"/>
        <end position="127"/>
    </location>
</feature>
<reference evidence="4" key="1">
    <citation type="submission" date="2020-05" db="EMBL/GenBank/DDBJ databases">
        <title>High-Quality Genomes of Partial-Nitritation/Anammox System by Hierarchical Clustering Based Hybrid Assembly.</title>
        <authorList>
            <person name="Liu L."/>
            <person name="Wang Y."/>
            <person name="Che Y."/>
            <person name="Chen Y."/>
            <person name="Xia Y."/>
            <person name="Luo R."/>
            <person name="Cheng S.H."/>
            <person name="Zheng C."/>
            <person name="Zhang T."/>
        </authorList>
    </citation>
    <scope>NUCLEOTIDE SEQUENCE</scope>
    <source>
        <strain evidence="4">H1_PAT1</strain>
    </source>
</reference>
<evidence type="ECO:0000256" key="2">
    <source>
        <dbReference type="HAMAP-Rule" id="MF_01940"/>
    </source>
</evidence>
<dbReference type="Pfam" id="PF02834">
    <property type="entry name" value="LigT_PEase"/>
    <property type="match status" value="1"/>
</dbReference>
<dbReference type="Proteomes" id="UP000710385">
    <property type="component" value="Unassembled WGS sequence"/>
</dbReference>
<dbReference type="NCBIfam" id="TIGR02258">
    <property type="entry name" value="2_5_ligase"/>
    <property type="match status" value="1"/>
</dbReference>
<comment type="function">
    <text evidence="2">Hydrolyzes RNA 2',3'-cyclic phosphodiester to an RNA 2'-phosphomonoester.</text>
</comment>
<feature type="short sequence motif" description="HXTX 1" evidence="2">
    <location>
        <begin position="39"/>
        <end position="42"/>
    </location>
</feature>
<dbReference type="EC" id="3.1.4.58" evidence="2"/>
<protein>
    <recommendedName>
        <fullName evidence="2">RNA 2',3'-cyclic phosphodiesterase</fullName>
        <shortName evidence="2">RNA 2',3'-CPDase</shortName>
        <ecNumber evidence="2">3.1.4.58</ecNumber>
    </recommendedName>
</protein>
<evidence type="ECO:0000313" key="5">
    <source>
        <dbReference type="Proteomes" id="UP000710385"/>
    </source>
</evidence>
<accession>A0A928TS46</accession>
<keyword evidence="1 2" id="KW-0378">Hydrolase</keyword>
<dbReference type="GO" id="GO:0004113">
    <property type="term" value="F:2',3'-cyclic-nucleotide 3'-phosphodiesterase activity"/>
    <property type="evidence" value="ECO:0007669"/>
    <property type="project" value="InterPro"/>
</dbReference>
<feature type="domain" description="Phosphoesterase HXTX" evidence="3">
    <location>
        <begin position="25"/>
        <end position="83"/>
    </location>
</feature>
<dbReference type="InterPro" id="IPR004175">
    <property type="entry name" value="RNA_CPDase"/>
</dbReference>
<comment type="similarity">
    <text evidence="2">Belongs to the 2H phosphoesterase superfamily. ThpR family.</text>
</comment>
<feature type="active site" description="Proton acceptor" evidence="2">
    <location>
        <position position="124"/>
    </location>
</feature>
<evidence type="ECO:0000259" key="3">
    <source>
        <dbReference type="Pfam" id="PF02834"/>
    </source>
</evidence>
<evidence type="ECO:0000256" key="1">
    <source>
        <dbReference type="ARBA" id="ARBA00022801"/>
    </source>
</evidence>
<dbReference type="InterPro" id="IPR014051">
    <property type="entry name" value="Phosphoesterase_HXTX"/>
</dbReference>
<dbReference type="HAMAP" id="MF_01940">
    <property type="entry name" value="RNA_CPDase"/>
    <property type="match status" value="1"/>
</dbReference>